<reference evidence="1" key="1">
    <citation type="submission" date="2019-08" db="EMBL/GenBank/DDBJ databases">
        <authorList>
            <person name="Kucharzyk K."/>
            <person name="Murdoch R.W."/>
            <person name="Higgins S."/>
            <person name="Loffler F."/>
        </authorList>
    </citation>
    <scope>NUCLEOTIDE SEQUENCE</scope>
</reference>
<proteinExistence type="predicted"/>
<protein>
    <submittedName>
        <fullName evidence="1">Uncharacterized protein</fullName>
    </submittedName>
</protein>
<gene>
    <name evidence="1" type="ORF">SDC9_56821</name>
</gene>
<evidence type="ECO:0000313" key="1">
    <source>
        <dbReference type="EMBL" id="MPM10489.1"/>
    </source>
</evidence>
<dbReference type="AlphaFoldDB" id="A0A644X331"/>
<dbReference type="EMBL" id="VSSQ01001699">
    <property type="protein sequence ID" value="MPM10489.1"/>
    <property type="molecule type" value="Genomic_DNA"/>
</dbReference>
<sequence>MVVVFKHLYVQCHTLREMLGTDFGQDFEMDILKGFGAVFGSHAQFIKETVEIHFAIEIGQLVHLFAFNRKFIELQCHGRIQIDRSQRFAHERIFFVIDEVFFHLAFFQFIDMLVKVFDGAVFSQELQSSLLADFGDARIIIRRIPHQPLHVDDLFRFDAVFFTDDVRCVGFQFRYAFDGYVDPDIIRRQLDHILIA</sequence>
<organism evidence="1">
    <name type="scientific">bioreactor metagenome</name>
    <dbReference type="NCBI Taxonomy" id="1076179"/>
    <lineage>
        <taxon>unclassified sequences</taxon>
        <taxon>metagenomes</taxon>
        <taxon>ecological metagenomes</taxon>
    </lineage>
</organism>
<comment type="caution">
    <text evidence="1">The sequence shown here is derived from an EMBL/GenBank/DDBJ whole genome shotgun (WGS) entry which is preliminary data.</text>
</comment>
<name>A0A644X331_9ZZZZ</name>
<accession>A0A644X331</accession>